<protein>
    <recommendedName>
        <fullName evidence="2">Universal stress protein</fullName>
    </recommendedName>
</protein>
<dbReference type="SUPFAM" id="SSF52402">
    <property type="entry name" value="Adenine nucleotide alpha hydrolases-like"/>
    <property type="match status" value="1"/>
</dbReference>
<accession>A0AAW8NRP5</accession>
<dbReference type="InterPro" id="IPR014729">
    <property type="entry name" value="Rossmann-like_a/b/a_fold"/>
</dbReference>
<dbReference type="PANTHER" id="PTHR46268:SF22">
    <property type="entry name" value="SENSOR PROTEIN KDPD-RELATED"/>
    <property type="match status" value="1"/>
</dbReference>
<dbReference type="Proteomes" id="UP001271263">
    <property type="component" value="Unassembled WGS sequence"/>
</dbReference>
<reference evidence="5 7" key="1">
    <citation type="journal article" date="2022" name="bioRxiv">
        <title>Prophages regulate Shewanella fidelis 3313 motility and biofilm formation: implications for gut colonization dynamics in Ciona robusta.</title>
        <authorList>
            <person name="Natarajan O."/>
            <person name="Gibboney S.L."/>
            <person name="Young M.N."/>
            <person name="Lim S.J."/>
            <person name="Pluta N."/>
            <person name="Atkinson C.G."/>
            <person name="Leigh B.A."/>
            <person name="Liberti A."/>
            <person name="Kees E.D."/>
            <person name="Breitbart M."/>
            <person name="Gralnick J.A."/>
            <person name="Dishaw L.J."/>
        </authorList>
    </citation>
    <scope>NUCLEOTIDE SEQUENCE [LARGE SCALE GENOMIC DNA]</scope>
    <source>
        <strain evidence="5 7">JG4066</strain>
    </source>
</reference>
<reference evidence="4" key="2">
    <citation type="submission" date="2022-11" db="EMBL/GenBank/DDBJ databases">
        <title>Prophages regulate Shewanella fidelis motility and biofilm formation: implications for gut colonization dynamics in Ciona robusta.</title>
        <authorList>
            <person name="Natarajan O."/>
            <person name="Gibboney S.L."/>
            <person name="Young M.N."/>
            <person name="Lim S.J."/>
            <person name="Pluta N."/>
            <person name="Atkinson C.G.F."/>
            <person name="Leigh B.A."/>
            <person name="Liberti A."/>
            <person name="Kees E."/>
            <person name="Breitbart M."/>
            <person name="Gralnick J."/>
            <person name="Dishaw L.J."/>
        </authorList>
    </citation>
    <scope>NUCLEOTIDE SEQUENCE</scope>
    <source>
        <strain evidence="4">3313</strain>
    </source>
</reference>
<comment type="subcellular location">
    <subcellularLocation>
        <location evidence="2">Cytoplasm</location>
    </subcellularLocation>
</comment>
<organism evidence="4 6">
    <name type="scientific">Shewanella fidelis</name>
    <dbReference type="NCBI Taxonomy" id="173509"/>
    <lineage>
        <taxon>Bacteria</taxon>
        <taxon>Pseudomonadati</taxon>
        <taxon>Pseudomonadota</taxon>
        <taxon>Gammaproteobacteria</taxon>
        <taxon>Alteromonadales</taxon>
        <taxon>Shewanellaceae</taxon>
        <taxon>Shewanella</taxon>
    </lineage>
</organism>
<dbReference type="Proteomes" id="UP001259340">
    <property type="component" value="Unassembled WGS sequence"/>
</dbReference>
<dbReference type="PRINTS" id="PR01438">
    <property type="entry name" value="UNVRSLSTRESS"/>
</dbReference>
<proteinExistence type="inferred from homology"/>
<dbReference type="EMBL" id="JAPMLD010000001">
    <property type="protein sequence ID" value="MDW4822943.1"/>
    <property type="molecule type" value="Genomic_DNA"/>
</dbReference>
<dbReference type="AlphaFoldDB" id="A0AAW8NRP5"/>
<dbReference type="GO" id="GO:0005737">
    <property type="term" value="C:cytoplasm"/>
    <property type="evidence" value="ECO:0007669"/>
    <property type="project" value="UniProtKB-SubCell"/>
</dbReference>
<evidence type="ECO:0000259" key="3">
    <source>
        <dbReference type="Pfam" id="PF00582"/>
    </source>
</evidence>
<dbReference type="InterPro" id="IPR006015">
    <property type="entry name" value="Universal_stress_UspA"/>
</dbReference>
<name>A0AAW8NRP5_9GAMM</name>
<dbReference type="PANTHER" id="PTHR46268">
    <property type="entry name" value="STRESS RESPONSE PROTEIN NHAX"/>
    <property type="match status" value="1"/>
</dbReference>
<gene>
    <name evidence="4" type="ORF">OS133_14670</name>
    <name evidence="5" type="ORF">OS134_02530</name>
</gene>
<evidence type="ECO:0000313" key="6">
    <source>
        <dbReference type="Proteomes" id="UP001259340"/>
    </source>
</evidence>
<sequence length="143" mass="16112">MRSQQILCPTDFSETASHAISYAIEMANFYEVGICLLHVVDKPFGDKYTRVLAVTPEELIERMEREAAEKMQQFINSFDVYFPFESRICHGHPVEQILATEKNINAGMIVMASHGRTGLAHFLNANTAEEIVNKAHCPVLVVK</sequence>
<dbReference type="PIRSF" id="PIRSF006276">
    <property type="entry name" value="UspA"/>
    <property type="match status" value="1"/>
</dbReference>
<dbReference type="Gene3D" id="3.40.50.620">
    <property type="entry name" value="HUPs"/>
    <property type="match status" value="1"/>
</dbReference>
<evidence type="ECO:0000313" key="7">
    <source>
        <dbReference type="Proteomes" id="UP001271263"/>
    </source>
</evidence>
<evidence type="ECO:0000256" key="1">
    <source>
        <dbReference type="ARBA" id="ARBA00008791"/>
    </source>
</evidence>
<evidence type="ECO:0000313" key="4">
    <source>
        <dbReference type="EMBL" id="MDR8524861.1"/>
    </source>
</evidence>
<dbReference type="RefSeq" id="WP_310655255.1">
    <property type="nucleotide sequence ID" value="NZ_JAPMLA010000002.1"/>
</dbReference>
<dbReference type="EMBL" id="JAPMLE010000001">
    <property type="protein sequence ID" value="MDR8524861.1"/>
    <property type="molecule type" value="Genomic_DNA"/>
</dbReference>
<comment type="caution">
    <text evidence="4">The sequence shown here is derived from an EMBL/GenBank/DDBJ whole genome shotgun (WGS) entry which is preliminary data.</text>
</comment>
<evidence type="ECO:0000313" key="5">
    <source>
        <dbReference type="EMBL" id="MDW4822943.1"/>
    </source>
</evidence>
<feature type="domain" description="UspA" evidence="3">
    <location>
        <begin position="4"/>
        <end position="143"/>
    </location>
</feature>
<dbReference type="CDD" id="cd00293">
    <property type="entry name" value="USP-like"/>
    <property type="match status" value="1"/>
</dbReference>
<keyword evidence="2" id="KW-0963">Cytoplasm</keyword>
<keyword evidence="7" id="KW-1185">Reference proteome</keyword>
<dbReference type="Pfam" id="PF00582">
    <property type="entry name" value="Usp"/>
    <property type="match status" value="1"/>
</dbReference>
<comment type="similarity">
    <text evidence="1 2">Belongs to the universal stress protein A family.</text>
</comment>
<evidence type="ECO:0000256" key="2">
    <source>
        <dbReference type="PIRNR" id="PIRNR006276"/>
    </source>
</evidence>
<dbReference type="InterPro" id="IPR006016">
    <property type="entry name" value="UspA"/>
</dbReference>